<sequence length="206" mass="22140">MPPVSLDPTDPPPLSPVLLAGLAARVLPPLPLLGRPLAGPVAARLSQMAFDRLRRQHEAVFQRLAVLGERTFLVDPSDLPVRFLLRPAGNRPGLWPIADGSILPPAAATLRAPLTALLALLEGRVDGDSLFFSRQLMIEGDMEAVLILRNAVDGAGIALERDLAARLPRRVLTMARRWYGDVDGLLHLVARAAHQPAALAVAEVQP</sequence>
<dbReference type="InterPro" id="IPR003033">
    <property type="entry name" value="SCP2_sterol-bd_dom"/>
</dbReference>
<dbReference type="SUPFAM" id="SSF55718">
    <property type="entry name" value="SCP-like"/>
    <property type="match status" value="1"/>
</dbReference>
<evidence type="ECO:0000313" key="3">
    <source>
        <dbReference type="Proteomes" id="UP000319859"/>
    </source>
</evidence>
<reference evidence="2 3" key="1">
    <citation type="submission" date="2019-06" db="EMBL/GenBank/DDBJ databases">
        <title>Genomic Encyclopedia of Type Strains, Phase IV (KMG-V): Genome sequencing to study the core and pangenomes of soil and plant-associated prokaryotes.</title>
        <authorList>
            <person name="Whitman W."/>
        </authorList>
    </citation>
    <scope>NUCLEOTIDE SEQUENCE [LARGE SCALE GENOMIC DNA]</scope>
    <source>
        <strain evidence="2 3">BR 11880</strain>
    </source>
</reference>
<name>A0A560EUW9_9PROT</name>
<dbReference type="EMBL" id="VITN01000021">
    <property type="protein sequence ID" value="TWB13065.1"/>
    <property type="molecule type" value="Genomic_DNA"/>
</dbReference>
<dbReference type="InterPro" id="IPR036527">
    <property type="entry name" value="SCP2_sterol-bd_dom_sf"/>
</dbReference>
<evidence type="ECO:0000259" key="1">
    <source>
        <dbReference type="Pfam" id="PF02036"/>
    </source>
</evidence>
<gene>
    <name evidence="2" type="ORF">FBZ89_12132</name>
</gene>
<organism evidence="2 3">
    <name type="scientific">Nitrospirillum amazonense</name>
    <dbReference type="NCBI Taxonomy" id="28077"/>
    <lineage>
        <taxon>Bacteria</taxon>
        <taxon>Pseudomonadati</taxon>
        <taxon>Pseudomonadota</taxon>
        <taxon>Alphaproteobacteria</taxon>
        <taxon>Rhodospirillales</taxon>
        <taxon>Azospirillaceae</taxon>
        <taxon>Nitrospirillum</taxon>
    </lineage>
</organism>
<dbReference type="Proteomes" id="UP000319859">
    <property type="component" value="Unassembled WGS sequence"/>
</dbReference>
<accession>A0A560EUW9</accession>
<protein>
    <submittedName>
        <fullName evidence="2">Putative lipid carrier protein YhbT</fullName>
    </submittedName>
</protein>
<feature type="domain" description="SCP2" evidence="1">
    <location>
        <begin position="50"/>
        <end position="151"/>
    </location>
</feature>
<evidence type="ECO:0000313" key="2">
    <source>
        <dbReference type="EMBL" id="TWB13065.1"/>
    </source>
</evidence>
<dbReference type="AlphaFoldDB" id="A0A560EUW9"/>
<proteinExistence type="predicted"/>
<comment type="caution">
    <text evidence="2">The sequence shown here is derived from an EMBL/GenBank/DDBJ whole genome shotgun (WGS) entry which is preliminary data.</text>
</comment>
<dbReference type="Pfam" id="PF02036">
    <property type="entry name" value="SCP2"/>
    <property type="match status" value="1"/>
</dbReference>